<protein>
    <submittedName>
        <fullName evidence="1">Uncharacterized protein</fullName>
    </submittedName>
</protein>
<dbReference type="Proteomes" id="UP000306319">
    <property type="component" value="Unassembled WGS sequence"/>
</dbReference>
<comment type="caution">
    <text evidence="1">The sequence shown here is derived from an EMBL/GenBank/DDBJ whole genome shotgun (WGS) entry which is preliminary data.</text>
</comment>
<keyword evidence="2" id="KW-1185">Reference proteome</keyword>
<accession>A0AC61RDW1</accession>
<name>A0AC61RDW1_9BACT</name>
<sequence>MESHLIIGLGGTGGRVLSAFRKIVYEKLDGNMKPDWLWLDYVYVDSSAKDLKMEDPELWSVMGQSIKLDDSALVRIPASDLAKFVENKNRYKYLSPWLGDESKWSNIIRDPKISEGAAGQKRRLGRLLFANGAPMFNEVIGKKVYPLAQNPQGQRVNFHVIAGLAGGTGSGSIVDAVAQLRNQYPDVENFKIFLYLLLPEIGSTSWATTDNYRPNGYVALTELNAMEMSVFNPWNVGERDYEVTRLKQDLPFYSAYLITNENSRNVSFDVAKTVPASIAEFLFQKTVGVAINEENSKQGDGQTKDIEEFFNSAQRGENPKYTEYDQPLSYNFMTYGIKRLAFPETEIMEYFGYNFAAQAVYQMLFNNLTNEQGFVGEPKAITEDDYSLVIDRKNRDKWFLSRQYLCLSLPILPEHKKEGWLPIKEEFSSVIGKIRHKVMDDKAIKHTDKFTAIHNLARKFYDKDFRPIREAGQNGVANFYGDKNKYGKTAMAEFIADRIGSDFFASWINGEYSLQQLSAMTARLIQTLDEEKNNLKVAISSANDNIEQASRAIQQLEKDWNGLGAISKLGLGNSMSKIENGFVQAVIDKYTFKAWAEAYGFAIQLSDAIINLLVLLKGNIDRVNAEFKAVAEDIEGEVKSRCSNETEEEQSRKGMIIKYYDSDRVHQICNGAIQLESNMARVRDVRAKIAERLASDKQNFKEAADKLHCGDIKNQLEKIVMEQVANFFADANETKNIPQFEQLLGVNIIERLKNEFSGNDEGLKERLRNLVLHAAVMAKENPTEIHDGPKIRRSMFIVVPRYEKDQAFLDKLKMILQSLAPSTGEIKVSEGGDENEIIVMNLEANVTPRYLLSVDRLRKEHDKLMSSERGEVARFETRLEDYERPLPSLFKPTDAEIRAMQEAVAERALPNILLAKAMGILTMMEDPETGLEKLVYIPEDEDGLPDLENMVTLGKTIEKSLDKIDVKIAEIIDKAVKEKILKEYRHVNRQAELKNTVLAEIKQVIAKNGAFSEISKKFNLAFKSIKDMFERINDM</sequence>
<reference evidence="1" key="1">
    <citation type="submission" date="2019-04" db="EMBL/GenBank/DDBJ databases">
        <title>Microbes associate with the intestines of laboratory mice.</title>
        <authorList>
            <person name="Navarre W."/>
            <person name="Wong E."/>
            <person name="Huang K."/>
            <person name="Tropini C."/>
            <person name="Ng K."/>
            <person name="Yu B."/>
        </authorList>
    </citation>
    <scope>NUCLEOTIDE SEQUENCE</scope>
    <source>
        <strain evidence="1">NM04_E33</strain>
    </source>
</reference>
<evidence type="ECO:0000313" key="2">
    <source>
        <dbReference type="Proteomes" id="UP000306319"/>
    </source>
</evidence>
<organism evidence="1 2">
    <name type="scientific">Lepagella muris</name>
    <dbReference type="NCBI Taxonomy" id="3032870"/>
    <lineage>
        <taxon>Bacteria</taxon>
        <taxon>Pseudomonadati</taxon>
        <taxon>Bacteroidota</taxon>
        <taxon>Bacteroidia</taxon>
        <taxon>Bacteroidales</taxon>
        <taxon>Muribaculaceae</taxon>
        <taxon>Lepagella</taxon>
    </lineage>
</organism>
<evidence type="ECO:0000313" key="1">
    <source>
        <dbReference type="EMBL" id="TGY78064.1"/>
    </source>
</evidence>
<gene>
    <name evidence="1" type="ORF">E5331_11985</name>
</gene>
<dbReference type="EMBL" id="SRYB01000017">
    <property type="protein sequence ID" value="TGY78064.1"/>
    <property type="molecule type" value="Genomic_DNA"/>
</dbReference>
<proteinExistence type="predicted"/>